<evidence type="ECO:0000256" key="1">
    <source>
        <dbReference type="ARBA" id="ARBA00004413"/>
    </source>
</evidence>
<dbReference type="InterPro" id="IPR047040">
    <property type="entry name" value="FlhF__GTPase_dom"/>
</dbReference>
<keyword evidence="11" id="KW-1006">Bacterial flagellum protein export</keyword>
<evidence type="ECO:0000313" key="17">
    <source>
        <dbReference type="EMBL" id="MFD2116812.1"/>
    </source>
</evidence>
<evidence type="ECO:0000256" key="3">
    <source>
        <dbReference type="ARBA" id="ARBA00014919"/>
    </source>
</evidence>
<keyword evidence="17" id="KW-0966">Cell projection</keyword>
<keyword evidence="14" id="KW-0175">Coiled coil</keyword>
<dbReference type="RefSeq" id="WP_377773366.1">
    <property type="nucleotide sequence ID" value="NZ_JBHUHO010000032.1"/>
</dbReference>
<dbReference type="Pfam" id="PF00448">
    <property type="entry name" value="SRP54"/>
    <property type="match status" value="1"/>
</dbReference>
<proteinExistence type="inferred from homology"/>
<evidence type="ECO:0000256" key="10">
    <source>
        <dbReference type="ARBA" id="ARBA00023136"/>
    </source>
</evidence>
<dbReference type="InterPro" id="IPR020006">
    <property type="entry name" value="FlhF"/>
</dbReference>
<evidence type="ECO:0000256" key="5">
    <source>
        <dbReference type="ARBA" id="ARBA00022475"/>
    </source>
</evidence>
<keyword evidence="5" id="KW-1003">Cell membrane</keyword>
<feature type="domain" description="SRP54-type proteins GTP-binding" evidence="16">
    <location>
        <begin position="222"/>
        <end position="413"/>
    </location>
</feature>
<comment type="function">
    <text evidence="12">Necessary for flagellar biosynthesis. May be involved in translocation of the flagellum.</text>
</comment>
<gene>
    <name evidence="17" type="primary">flhF</name>
    <name evidence="17" type="ORF">ACFSJH_13880</name>
</gene>
<dbReference type="Proteomes" id="UP001597362">
    <property type="component" value="Unassembled WGS sequence"/>
</dbReference>
<feature type="domain" description="AAA+ ATPase" evidence="15">
    <location>
        <begin position="221"/>
        <end position="350"/>
    </location>
</feature>
<evidence type="ECO:0000259" key="15">
    <source>
        <dbReference type="SMART" id="SM00382"/>
    </source>
</evidence>
<evidence type="ECO:0000256" key="13">
    <source>
        <dbReference type="NCBIfam" id="TIGR03499"/>
    </source>
</evidence>
<name>A0ABW4YM45_9BACL</name>
<feature type="coiled-coil region" evidence="14">
    <location>
        <begin position="126"/>
        <end position="173"/>
    </location>
</feature>
<dbReference type="SMART" id="SM00382">
    <property type="entry name" value="AAA"/>
    <property type="match status" value="1"/>
</dbReference>
<evidence type="ECO:0000256" key="7">
    <source>
        <dbReference type="ARBA" id="ARBA00022795"/>
    </source>
</evidence>
<dbReference type="InterPro" id="IPR003593">
    <property type="entry name" value="AAA+_ATPase"/>
</dbReference>
<dbReference type="NCBIfam" id="TIGR03499">
    <property type="entry name" value="FlhF"/>
    <property type="match status" value="1"/>
</dbReference>
<keyword evidence="4" id="KW-0813">Transport</keyword>
<keyword evidence="9" id="KW-0342">GTP-binding</keyword>
<organism evidence="17 18">
    <name type="scientific">Paenibacillus yanchengensis</name>
    <dbReference type="NCBI Taxonomy" id="2035833"/>
    <lineage>
        <taxon>Bacteria</taxon>
        <taxon>Bacillati</taxon>
        <taxon>Bacillota</taxon>
        <taxon>Bacilli</taxon>
        <taxon>Bacillales</taxon>
        <taxon>Paenibacillaceae</taxon>
        <taxon>Paenibacillus</taxon>
    </lineage>
</organism>
<dbReference type="SMART" id="SM00962">
    <property type="entry name" value="SRP54"/>
    <property type="match status" value="1"/>
</dbReference>
<evidence type="ECO:0000256" key="9">
    <source>
        <dbReference type="ARBA" id="ARBA00023134"/>
    </source>
</evidence>
<keyword evidence="10" id="KW-0472">Membrane</keyword>
<keyword evidence="17" id="KW-0282">Flagellum</keyword>
<dbReference type="PANTHER" id="PTHR43134">
    <property type="entry name" value="SIGNAL RECOGNITION PARTICLE RECEPTOR SUBUNIT ALPHA"/>
    <property type="match status" value="1"/>
</dbReference>
<keyword evidence="17" id="KW-0969">Cilium</keyword>
<evidence type="ECO:0000256" key="4">
    <source>
        <dbReference type="ARBA" id="ARBA00022448"/>
    </source>
</evidence>
<keyword evidence="6" id="KW-0547">Nucleotide-binding</keyword>
<comment type="caution">
    <text evidence="17">The sequence shown here is derived from an EMBL/GenBank/DDBJ whole genome shotgun (WGS) entry which is preliminary data.</text>
</comment>
<comment type="similarity">
    <text evidence="2">Belongs to the GTP-binding SRP family.</text>
</comment>
<evidence type="ECO:0000256" key="14">
    <source>
        <dbReference type="SAM" id="Coils"/>
    </source>
</evidence>
<evidence type="ECO:0000313" key="18">
    <source>
        <dbReference type="Proteomes" id="UP001597362"/>
    </source>
</evidence>
<evidence type="ECO:0000256" key="2">
    <source>
        <dbReference type="ARBA" id="ARBA00008531"/>
    </source>
</evidence>
<keyword evidence="18" id="KW-1185">Reference proteome</keyword>
<dbReference type="PANTHER" id="PTHR43134:SF3">
    <property type="entry name" value="FLAGELLAR BIOSYNTHESIS PROTEIN FLHF"/>
    <property type="match status" value="1"/>
</dbReference>
<sequence>MRVKRYVVDELPQAIELIRQELGKDAIIIDSKPIYIGGFLGLFRKKKIEVTAAIEQNSVTTPKGEEEQSKDVNQLIAQILKVADHTATEKRSSNHMVVTDEQATVNRNREQIVPPSATISSEQLIMNELKEMRTQLQKINRSEQMEAHQLQPLEDLKLRLQQQEVEAETIEQLCEEILIHLENEQVQLPNDAITKQYIWEQAAIILQRWLAPYGVNGIDEDTEVVFLLGATGVGKTTTIAKLAAQYKISLHKQAGFITSDTYRIAAVDQLRTYATILNIPLEVVVSQSDVARAHEQLAAMDIVFMDTAGRNYQHDLQISEVISLTQTTRPSEKILVLSLTAKSSDMSTMTERFLKYGVTKVLFTKLDETSVYGSILNLVRKYEVRPTFVTKGQTVPDDINTFAELPYIELLLGDADDE</sequence>
<keyword evidence="7" id="KW-1005">Bacterial flagellum biogenesis</keyword>
<dbReference type="Gene3D" id="1.20.120.1380">
    <property type="entry name" value="Flagellar FlhF biosynthesis protein, N domain"/>
    <property type="match status" value="1"/>
</dbReference>
<dbReference type="CDD" id="cd17873">
    <property type="entry name" value="FlhF"/>
    <property type="match status" value="1"/>
</dbReference>
<evidence type="ECO:0000256" key="11">
    <source>
        <dbReference type="ARBA" id="ARBA00023225"/>
    </source>
</evidence>
<dbReference type="InterPro" id="IPR000897">
    <property type="entry name" value="SRP54_GTPase_dom"/>
</dbReference>
<evidence type="ECO:0000259" key="16">
    <source>
        <dbReference type="SMART" id="SM00962"/>
    </source>
</evidence>
<protein>
    <recommendedName>
        <fullName evidence="3 13">Flagellar biosynthesis protein FlhF</fullName>
    </recommendedName>
</protein>
<keyword evidence="8" id="KW-0653">Protein transport</keyword>
<dbReference type="InterPro" id="IPR027417">
    <property type="entry name" value="P-loop_NTPase"/>
</dbReference>
<dbReference type="SUPFAM" id="SSF52540">
    <property type="entry name" value="P-loop containing nucleoside triphosphate hydrolases"/>
    <property type="match status" value="1"/>
</dbReference>
<evidence type="ECO:0000256" key="8">
    <source>
        <dbReference type="ARBA" id="ARBA00022927"/>
    </source>
</evidence>
<reference evidence="18" key="1">
    <citation type="journal article" date="2019" name="Int. J. Syst. Evol. Microbiol.">
        <title>The Global Catalogue of Microorganisms (GCM) 10K type strain sequencing project: providing services to taxonomists for standard genome sequencing and annotation.</title>
        <authorList>
            <consortium name="The Broad Institute Genomics Platform"/>
            <consortium name="The Broad Institute Genome Sequencing Center for Infectious Disease"/>
            <person name="Wu L."/>
            <person name="Ma J."/>
        </authorList>
    </citation>
    <scope>NUCLEOTIDE SEQUENCE [LARGE SCALE GENOMIC DNA]</scope>
    <source>
        <strain evidence="18">GH52</strain>
    </source>
</reference>
<dbReference type="EMBL" id="JBHUHO010000032">
    <property type="protein sequence ID" value="MFD2116812.1"/>
    <property type="molecule type" value="Genomic_DNA"/>
</dbReference>
<accession>A0ABW4YM45</accession>
<evidence type="ECO:0000256" key="12">
    <source>
        <dbReference type="ARBA" id="ARBA00025337"/>
    </source>
</evidence>
<evidence type="ECO:0000256" key="6">
    <source>
        <dbReference type="ARBA" id="ARBA00022741"/>
    </source>
</evidence>
<comment type="subcellular location">
    <subcellularLocation>
        <location evidence="1">Cell membrane</location>
        <topology evidence="1">Peripheral membrane protein</topology>
        <orientation evidence="1">Cytoplasmic side</orientation>
    </subcellularLocation>
</comment>
<dbReference type="Gene3D" id="3.40.50.300">
    <property type="entry name" value="P-loop containing nucleotide triphosphate hydrolases"/>
    <property type="match status" value="1"/>
</dbReference>